<dbReference type="EMBL" id="CADCTF010000098">
    <property type="protein sequence ID" value="CAA9244321.1"/>
    <property type="molecule type" value="Genomic_DNA"/>
</dbReference>
<dbReference type="Gene3D" id="2.30.110.10">
    <property type="entry name" value="Electron Transport, Fmn-binding Protein, Chain A"/>
    <property type="match status" value="1"/>
</dbReference>
<accession>A0A6J4I958</accession>
<organism evidence="2">
    <name type="scientific">uncultured Acidimicrobiales bacterium</name>
    <dbReference type="NCBI Taxonomy" id="310071"/>
    <lineage>
        <taxon>Bacteria</taxon>
        <taxon>Bacillati</taxon>
        <taxon>Actinomycetota</taxon>
        <taxon>Acidimicrobiia</taxon>
        <taxon>Acidimicrobiales</taxon>
        <taxon>environmental samples</taxon>
    </lineage>
</organism>
<evidence type="ECO:0000259" key="1">
    <source>
        <dbReference type="Pfam" id="PF01243"/>
    </source>
</evidence>
<name>A0A6J4I958_9ACTN</name>
<dbReference type="Pfam" id="PF01243">
    <property type="entry name" value="PNPOx_N"/>
    <property type="match status" value="1"/>
</dbReference>
<reference evidence="2" key="1">
    <citation type="submission" date="2020-02" db="EMBL/GenBank/DDBJ databases">
        <authorList>
            <person name="Meier V. D."/>
        </authorList>
    </citation>
    <scope>NUCLEOTIDE SEQUENCE</scope>
    <source>
        <strain evidence="2">AVDCRST_MAG50</strain>
    </source>
</reference>
<protein>
    <recommendedName>
        <fullName evidence="1">Pyridoxamine 5'-phosphate oxidase N-terminal domain-containing protein</fullName>
    </recommendedName>
</protein>
<feature type="domain" description="Pyridoxamine 5'-phosphate oxidase N-terminal" evidence="1">
    <location>
        <begin position="15"/>
        <end position="110"/>
    </location>
</feature>
<evidence type="ECO:0000313" key="2">
    <source>
        <dbReference type="EMBL" id="CAA9244321.1"/>
    </source>
</evidence>
<dbReference type="AlphaFoldDB" id="A0A6J4I958"/>
<proteinExistence type="predicted"/>
<dbReference type="InterPro" id="IPR012349">
    <property type="entry name" value="Split_barrel_FMN-bd"/>
</dbReference>
<dbReference type="InterPro" id="IPR011576">
    <property type="entry name" value="Pyridox_Oxase_N"/>
</dbReference>
<gene>
    <name evidence="2" type="ORF">AVDCRST_MAG50-1877</name>
</gene>
<sequence>MIELTEEMRTRLSSALKDGYPVIAASVEPNGAPKLSFYGSTHVHGADSLAIWVRNPESGILDRLQANPHMSFLYRNPAERLRWVFDGRARVVDDPQEAAAIYDAIPDFEKTTDPERKGRAVVIDLDKVSGRDLLMER</sequence>
<dbReference type="SUPFAM" id="SSF50475">
    <property type="entry name" value="FMN-binding split barrel"/>
    <property type="match status" value="1"/>
</dbReference>